<evidence type="ECO:0000313" key="2">
    <source>
        <dbReference type="EMBL" id="TNN71009.1"/>
    </source>
</evidence>
<reference evidence="2 3" key="1">
    <citation type="submission" date="2019-03" db="EMBL/GenBank/DDBJ databases">
        <title>First draft genome of Liparis tanakae, snailfish: a comprehensive survey of snailfish specific genes.</title>
        <authorList>
            <person name="Kim W."/>
            <person name="Song I."/>
            <person name="Jeong J.-H."/>
            <person name="Kim D."/>
            <person name="Kim S."/>
            <person name="Ryu S."/>
            <person name="Song J.Y."/>
            <person name="Lee S.K."/>
        </authorList>
    </citation>
    <scope>NUCLEOTIDE SEQUENCE [LARGE SCALE GENOMIC DNA]</scope>
    <source>
        <tissue evidence="2">Muscle</tissue>
    </source>
</reference>
<dbReference type="Proteomes" id="UP000314294">
    <property type="component" value="Unassembled WGS sequence"/>
</dbReference>
<dbReference type="AlphaFoldDB" id="A0A4Z2HYS3"/>
<keyword evidence="3" id="KW-1185">Reference proteome</keyword>
<protein>
    <submittedName>
        <fullName evidence="2">Uncharacterized protein</fullName>
    </submittedName>
</protein>
<evidence type="ECO:0000313" key="3">
    <source>
        <dbReference type="Proteomes" id="UP000314294"/>
    </source>
</evidence>
<proteinExistence type="predicted"/>
<feature type="region of interest" description="Disordered" evidence="1">
    <location>
        <begin position="55"/>
        <end position="84"/>
    </location>
</feature>
<name>A0A4Z2HYS3_9TELE</name>
<evidence type="ECO:0000256" key="1">
    <source>
        <dbReference type="SAM" id="MobiDB-lite"/>
    </source>
</evidence>
<organism evidence="2 3">
    <name type="scientific">Liparis tanakae</name>
    <name type="common">Tanaka's snailfish</name>
    <dbReference type="NCBI Taxonomy" id="230148"/>
    <lineage>
        <taxon>Eukaryota</taxon>
        <taxon>Metazoa</taxon>
        <taxon>Chordata</taxon>
        <taxon>Craniata</taxon>
        <taxon>Vertebrata</taxon>
        <taxon>Euteleostomi</taxon>
        <taxon>Actinopterygii</taxon>
        <taxon>Neopterygii</taxon>
        <taxon>Teleostei</taxon>
        <taxon>Neoteleostei</taxon>
        <taxon>Acanthomorphata</taxon>
        <taxon>Eupercaria</taxon>
        <taxon>Perciformes</taxon>
        <taxon>Cottioidei</taxon>
        <taxon>Cottales</taxon>
        <taxon>Liparidae</taxon>
        <taxon>Liparis</taxon>
    </lineage>
</organism>
<sequence>MVECGNVVISSAVISPRARHSIDLTRRSLSREVTDHHPMAERPGEVIDCVTLDPAPSDPLTPGSGPAGVWRRDAGLIDSRDGGK</sequence>
<comment type="caution">
    <text evidence="2">The sequence shown here is derived from an EMBL/GenBank/DDBJ whole genome shotgun (WGS) entry which is preliminary data.</text>
</comment>
<dbReference type="EMBL" id="SRLO01000156">
    <property type="protein sequence ID" value="TNN71009.1"/>
    <property type="molecule type" value="Genomic_DNA"/>
</dbReference>
<feature type="compositionally biased region" description="Basic and acidic residues" evidence="1">
    <location>
        <begin position="70"/>
        <end position="84"/>
    </location>
</feature>
<gene>
    <name evidence="2" type="ORF">EYF80_018825</name>
</gene>
<accession>A0A4Z2HYS3</accession>